<evidence type="ECO:0000256" key="3">
    <source>
        <dbReference type="ARBA" id="ARBA00025740"/>
    </source>
</evidence>
<keyword evidence="2" id="KW-0677">Repeat</keyword>
<gene>
    <name evidence="4" type="ORF">CAOG_006119</name>
</gene>
<evidence type="ECO:0008006" key="6">
    <source>
        <dbReference type="Google" id="ProtNLM"/>
    </source>
</evidence>
<evidence type="ECO:0000256" key="2">
    <source>
        <dbReference type="ARBA" id="ARBA00022737"/>
    </source>
</evidence>
<dbReference type="AlphaFoldDB" id="A0A0D2VW17"/>
<comment type="similarity">
    <text evidence="3">Belongs to the WD repeat PROPPIN family.</text>
</comment>
<dbReference type="PANTHER" id="PTHR11227">
    <property type="entry name" value="WD-REPEAT PROTEIN INTERACTING WITH PHOSPHOINOSIDES WIPI -RELATED"/>
    <property type="match status" value="1"/>
</dbReference>
<accession>A0A0D2VW17</accession>
<dbReference type="eggNOG" id="KOG2111">
    <property type="taxonomic scope" value="Eukaryota"/>
</dbReference>
<dbReference type="GO" id="GO:0005737">
    <property type="term" value="C:cytoplasm"/>
    <property type="evidence" value="ECO:0007669"/>
    <property type="project" value="UniProtKB-ARBA"/>
</dbReference>
<dbReference type="Gene3D" id="2.130.10.10">
    <property type="entry name" value="YVTN repeat-like/Quinoprotein amine dehydrogenase"/>
    <property type="match status" value="1"/>
</dbReference>
<dbReference type="Pfam" id="PF21032">
    <property type="entry name" value="PROPPIN"/>
    <property type="match status" value="1"/>
</dbReference>
<dbReference type="OrthoDB" id="1667587at2759"/>
<dbReference type="InParanoid" id="A0A0D2VW17"/>
<name>A0A0D2VW17_CAPO3</name>
<reference evidence="5" key="1">
    <citation type="submission" date="2011-02" db="EMBL/GenBank/DDBJ databases">
        <title>The Genome Sequence of Capsaspora owczarzaki ATCC 30864.</title>
        <authorList>
            <person name="Russ C."/>
            <person name="Cuomo C."/>
            <person name="Burger G."/>
            <person name="Gray M.W."/>
            <person name="Holland P.W.H."/>
            <person name="King N."/>
            <person name="Lang F.B.F."/>
            <person name="Roger A.J."/>
            <person name="Ruiz-Trillo I."/>
            <person name="Young S.K."/>
            <person name="Zeng Q."/>
            <person name="Gargeya S."/>
            <person name="Alvarado L."/>
            <person name="Berlin A."/>
            <person name="Chapman S.B."/>
            <person name="Chen Z."/>
            <person name="Freedman E."/>
            <person name="Gellesch M."/>
            <person name="Goldberg J."/>
            <person name="Griggs A."/>
            <person name="Gujja S."/>
            <person name="Heilman E."/>
            <person name="Heiman D."/>
            <person name="Howarth C."/>
            <person name="Mehta T."/>
            <person name="Neiman D."/>
            <person name="Pearson M."/>
            <person name="Roberts A."/>
            <person name="Saif S."/>
            <person name="Shea T."/>
            <person name="Shenoy N."/>
            <person name="Sisk P."/>
            <person name="Stolte C."/>
            <person name="Sykes S."/>
            <person name="White J."/>
            <person name="Yandava C."/>
            <person name="Haas B."/>
            <person name="Nusbaum C."/>
            <person name="Birren B."/>
        </authorList>
    </citation>
    <scope>NUCLEOTIDE SEQUENCE</scope>
    <source>
        <strain evidence="5">ATCC 30864</strain>
    </source>
</reference>
<dbReference type="EMBL" id="KE346369">
    <property type="protein sequence ID" value="KJE95692.1"/>
    <property type="molecule type" value="Genomic_DNA"/>
</dbReference>
<dbReference type="InterPro" id="IPR048720">
    <property type="entry name" value="PROPPIN"/>
</dbReference>
<proteinExistence type="inferred from homology"/>
<keyword evidence="5" id="KW-1185">Reference proteome</keyword>
<dbReference type="STRING" id="595528.A0A0D2VW17"/>
<dbReference type="InterPro" id="IPR036322">
    <property type="entry name" value="WD40_repeat_dom_sf"/>
</dbReference>
<organism evidence="4 5">
    <name type="scientific">Capsaspora owczarzaki (strain ATCC 30864)</name>
    <dbReference type="NCBI Taxonomy" id="595528"/>
    <lineage>
        <taxon>Eukaryota</taxon>
        <taxon>Filasterea</taxon>
        <taxon>Capsaspora</taxon>
    </lineage>
</organism>
<dbReference type="Proteomes" id="UP000008743">
    <property type="component" value="Unassembled WGS sequence"/>
</dbReference>
<dbReference type="InterPro" id="IPR001680">
    <property type="entry name" value="WD40_rpt"/>
</dbReference>
<dbReference type="InterPro" id="IPR015943">
    <property type="entry name" value="WD40/YVTN_repeat-like_dom_sf"/>
</dbReference>
<evidence type="ECO:0000256" key="1">
    <source>
        <dbReference type="ARBA" id="ARBA00022574"/>
    </source>
</evidence>
<dbReference type="PhylomeDB" id="A0A0D2VW17"/>
<dbReference type="SUPFAM" id="SSF50978">
    <property type="entry name" value="WD40 repeat-like"/>
    <property type="match status" value="1"/>
</dbReference>
<dbReference type="SMART" id="SM00320">
    <property type="entry name" value="WD40"/>
    <property type="match status" value="2"/>
</dbReference>
<evidence type="ECO:0000313" key="5">
    <source>
        <dbReference type="Proteomes" id="UP000008743"/>
    </source>
</evidence>
<evidence type="ECO:0000313" key="4">
    <source>
        <dbReference type="EMBL" id="KJE95692.1"/>
    </source>
</evidence>
<keyword evidence="1" id="KW-0853">WD repeat</keyword>
<protein>
    <recommendedName>
        <fullName evidence="6">WD repeat domain phosphoinositide-interacting protein 3</fullName>
    </recommendedName>
</protein>
<sequence length="346" mass="38400">MNLGPNNPHRNGLLFAGFNQDQSCFAIGMENGFRIFNADPLKEKSRRDFQDGGIAYVEMLFRCNYLALVGGGKTPKFAANKVMIWDDLKNKCVIELEFRSEVKAVKLRRDRIVVVLENKIFVYTFTQSPQRLHVFETADNPRGLCALCPSSTNAILAFPGMQPGQVQVVDLANSSKPVVLLTAHETALSCIALNDQGTKLATTSEKGTLVRVFDLVHNRRTMQLRRGADKAVIYCINFNPDSTMLCLSSDKGTVHVFHVADNIENSKNKQSSLASAKEFLPNYFSSSWSFAKFAVPESKCICAFSSNDNVIAVCADGSAFKFSFNINTGETKQESYKHFLQMADDA</sequence>
<dbReference type="FunCoup" id="A0A0D2VW17">
    <property type="interactions" value="297"/>
</dbReference>